<dbReference type="PANTHER" id="PTHR43856:SF1">
    <property type="entry name" value="MITOCHONDRIAL CARDIOLIPIN HYDROLASE"/>
    <property type="match status" value="1"/>
</dbReference>
<dbReference type="EC" id="3.1.4.4" evidence="3"/>
<keyword evidence="4" id="KW-0378">Hydrolase</keyword>
<reference evidence="8 9" key="1">
    <citation type="submission" date="2017-05" db="EMBL/GenBank/DDBJ databases">
        <title>Acinetobacter populi ANC 5415 (= PBJ7), whole genome shotgun sequencing project.</title>
        <authorList>
            <person name="Nemec A."/>
            <person name="Radolfova-Krizova L."/>
        </authorList>
    </citation>
    <scope>NUCLEOTIDE SEQUENCE [LARGE SCALE GENOMIC DNA]</scope>
    <source>
        <strain evidence="8 9">PBJ7</strain>
    </source>
</reference>
<dbReference type="RefSeq" id="WP_087621928.1">
    <property type="nucleotide sequence ID" value="NZ_NEXX01000008.1"/>
</dbReference>
<sequence length="488" mass="55064">MRIFQRIQKKLNWSTKRYFAVIALILFLTYLASAIYQVYKPLPKGLNYKSPSRPSAVEFLGDQTFLNGSGQVQSEQQIFDAVLTLIDQAQTTIVLDMFLFNDSVGKSNVKHQPLSEQLTQALLQKKALNPQIEIKVISDPINTVYGGMSAENFHQLQKNGIDVIFTDLRPLRASNPVWSGFWYMCCQQVGNNPQGGWLPNPLGEGKVTLRSYLELLNFKANHRKTLVVDTLQGWKALISSANPHDGSSQHSNVAMIVQGKLATDVLDSERAVAKLSQGDVPMVVMAEPSPDATLPQAQILTEKAIYDEILQSINSLKSGEQLDLMMFYLSERRIIQAIKAAQARGVQVRVVLDPNKDAFGRQKNGIPNRQVAWELHQAKVDVRWCLTHGEQCHSKLLILSRADGTKQVILGSANYTARNLKNYNLETNISVTGKASYPALVDAQQYFETVWRNTPEKKMTVDYSENQDESRLKYWLYRFMEWSGLSTF</sequence>
<evidence type="ECO:0000256" key="1">
    <source>
        <dbReference type="ARBA" id="ARBA00000798"/>
    </source>
</evidence>
<dbReference type="GO" id="GO:0016891">
    <property type="term" value="F:RNA endonuclease activity producing 5'-phosphomonoesters, hydrolytic mechanism"/>
    <property type="evidence" value="ECO:0007669"/>
    <property type="project" value="TreeGrafter"/>
</dbReference>
<accession>A0A1Z9YTV1</accession>
<dbReference type="PANTHER" id="PTHR43856">
    <property type="entry name" value="CARDIOLIPIN HYDROLASE"/>
    <property type="match status" value="1"/>
</dbReference>
<evidence type="ECO:0000256" key="6">
    <source>
        <dbReference type="ARBA" id="ARBA00023098"/>
    </source>
</evidence>
<dbReference type="EMBL" id="NEXX01000008">
    <property type="protein sequence ID" value="OUY05613.1"/>
    <property type="molecule type" value="Genomic_DNA"/>
</dbReference>
<dbReference type="InterPro" id="IPR051406">
    <property type="entry name" value="PLD_domain"/>
</dbReference>
<keyword evidence="5" id="KW-0442">Lipid degradation</keyword>
<dbReference type="Gene3D" id="3.30.870.10">
    <property type="entry name" value="Endonuclease Chain A"/>
    <property type="match status" value="2"/>
</dbReference>
<organism evidence="8 9">
    <name type="scientific">Acinetobacter populi</name>
    <dbReference type="NCBI Taxonomy" id="1582270"/>
    <lineage>
        <taxon>Bacteria</taxon>
        <taxon>Pseudomonadati</taxon>
        <taxon>Pseudomonadota</taxon>
        <taxon>Gammaproteobacteria</taxon>
        <taxon>Moraxellales</taxon>
        <taxon>Moraxellaceae</taxon>
        <taxon>Acinetobacter</taxon>
    </lineage>
</organism>
<evidence type="ECO:0000313" key="8">
    <source>
        <dbReference type="EMBL" id="OUY05613.1"/>
    </source>
</evidence>
<dbReference type="Proteomes" id="UP000196536">
    <property type="component" value="Unassembled WGS sequence"/>
</dbReference>
<proteinExistence type="inferred from homology"/>
<evidence type="ECO:0000313" key="9">
    <source>
        <dbReference type="Proteomes" id="UP000196536"/>
    </source>
</evidence>
<dbReference type="GO" id="GO:0004630">
    <property type="term" value="F:phospholipase D activity"/>
    <property type="evidence" value="ECO:0007669"/>
    <property type="project" value="UniProtKB-EC"/>
</dbReference>
<dbReference type="CDD" id="cd09130">
    <property type="entry name" value="PLDc_unchar2_2"/>
    <property type="match status" value="1"/>
</dbReference>
<evidence type="ECO:0000256" key="2">
    <source>
        <dbReference type="ARBA" id="ARBA00008664"/>
    </source>
</evidence>
<dbReference type="GO" id="GO:0016042">
    <property type="term" value="P:lipid catabolic process"/>
    <property type="evidence" value="ECO:0007669"/>
    <property type="project" value="UniProtKB-KW"/>
</dbReference>
<evidence type="ECO:0000256" key="3">
    <source>
        <dbReference type="ARBA" id="ARBA00012027"/>
    </source>
</evidence>
<feature type="domain" description="PLD phosphodiesterase" evidence="7">
    <location>
        <begin position="217"/>
        <end position="247"/>
    </location>
</feature>
<name>A0A1Z9YTV1_9GAMM</name>
<keyword evidence="9" id="KW-1185">Reference proteome</keyword>
<dbReference type="InterPro" id="IPR025202">
    <property type="entry name" value="PLD-like_dom"/>
</dbReference>
<dbReference type="AlphaFoldDB" id="A0A1Z9YTV1"/>
<evidence type="ECO:0000256" key="5">
    <source>
        <dbReference type="ARBA" id="ARBA00022963"/>
    </source>
</evidence>
<evidence type="ECO:0000256" key="4">
    <source>
        <dbReference type="ARBA" id="ARBA00022801"/>
    </source>
</evidence>
<dbReference type="InterPro" id="IPR001736">
    <property type="entry name" value="PLipase_D/transphosphatidylase"/>
</dbReference>
<dbReference type="GO" id="GO:0006793">
    <property type="term" value="P:phosphorus metabolic process"/>
    <property type="evidence" value="ECO:0007669"/>
    <property type="project" value="UniProtKB-ARBA"/>
</dbReference>
<keyword evidence="6" id="KW-0443">Lipid metabolism</keyword>
<gene>
    <name evidence="8" type="ORF">CAP51_16860</name>
</gene>
<dbReference type="SUPFAM" id="SSF56024">
    <property type="entry name" value="Phospholipase D/nuclease"/>
    <property type="match status" value="2"/>
</dbReference>
<dbReference type="PROSITE" id="PS50035">
    <property type="entry name" value="PLD"/>
    <property type="match status" value="2"/>
</dbReference>
<feature type="domain" description="PLD phosphodiesterase" evidence="7">
    <location>
        <begin position="393"/>
        <end position="419"/>
    </location>
</feature>
<dbReference type="CDD" id="cd09129">
    <property type="entry name" value="PLDc_unchar2_1"/>
    <property type="match status" value="1"/>
</dbReference>
<evidence type="ECO:0000259" key="7">
    <source>
        <dbReference type="PROSITE" id="PS50035"/>
    </source>
</evidence>
<dbReference type="OrthoDB" id="92272at2"/>
<comment type="catalytic activity">
    <reaction evidence="1">
        <text>a 1,2-diacyl-sn-glycero-3-phosphocholine + H2O = a 1,2-diacyl-sn-glycero-3-phosphate + choline + H(+)</text>
        <dbReference type="Rhea" id="RHEA:14445"/>
        <dbReference type="ChEBI" id="CHEBI:15354"/>
        <dbReference type="ChEBI" id="CHEBI:15377"/>
        <dbReference type="ChEBI" id="CHEBI:15378"/>
        <dbReference type="ChEBI" id="CHEBI:57643"/>
        <dbReference type="ChEBI" id="CHEBI:58608"/>
        <dbReference type="EC" id="3.1.4.4"/>
    </reaction>
</comment>
<dbReference type="Pfam" id="PF13091">
    <property type="entry name" value="PLDc_2"/>
    <property type="match status" value="1"/>
</dbReference>
<protein>
    <recommendedName>
        <fullName evidence="3">phospholipase D</fullName>
        <ecNumber evidence="3">3.1.4.4</ecNumber>
    </recommendedName>
</protein>
<comment type="caution">
    <text evidence="8">The sequence shown here is derived from an EMBL/GenBank/DDBJ whole genome shotgun (WGS) entry which is preliminary data.</text>
</comment>
<comment type="similarity">
    <text evidence="2">Belongs to the phospholipase D family.</text>
</comment>